<proteinExistence type="inferred from homology"/>
<comment type="similarity">
    <text evidence="1">Belongs to the DnaB/DnaD family.</text>
</comment>
<evidence type="ECO:0000259" key="4">
    <source>
        <dbReference type="Pfam" id="PF14297"/>
    </source>
</evidence>
<dbReference type="AlphaFoldDB" id="A0ABD4ZXH8"/>
<evidence type="ECO:0000259" key="3">
    <source>
        <dbReference type="Pfam" id="PF07261"/>
    </source>
</evidence>
<dbReference type="RefSeq" id="WP_051661465.1">
    <property type="nucleotide sequence ID" value="NZ_CAJSYR010000003.1"/>
</dbReference>
<dbReference type="InterPro" id="IPR034829">
    <property type="entry name" value="DnaD-like_sf"/>
</dbReference>
<reference evidence="6 8" key="2">
    <citation type="submission" date="2023-06" db="EMBL/GenBank/DDBJ databases">
        <title>Acute promotion of culturable opportunistic pathogens and persistent increase of antibiotic resistance following antibiotic exposure in mouse gut microbiota.</title>
        <authorList>
            <person name="Li L."/>
            <person name="Wang B."/>
            <person name="Sun Y."/>
            <person name="Wang M."/>
            <person name="Xu H."/>
        </authorList>
    </citation>
    <scope>NUCLEOTIDE SEQUENCE [LARGE SCALE GENOMIC DNA]</scope>
    <source>
        <strain evidence="6 8">CRI2_2</strain>
    </source>
</reference>
<dbReference type="Gene3D" id="1.10.10.630">
    <property type="entry name" value="DnaD domain-like"/>
    <property type="match status" value="1"/>
</dbReference>
<evidence type="ECO:0000313" key="7">
    <source>
        <dbReference type="Proteomes" id="UP000571857"/>
    </source>
</evidence>
<dbReference type="EMBL" id="JASUBT010000016">
    <property type="protein sequence ID" value="MDL4937306.1"/>
    <property type="molecule type" value="Genomic_DNA"/>
</dbReference>
<evidence type="ECO:0000313" key="8">
    <source>
        <dbReference type="Proteomes" id="UP001241571"/>
    </source>
</evidence>
<evidence type="ECO:0000313" key="6">
    <source>
        <dbReference type="EMBL" id="MDL4937306.1"/>
    </source>
</evidence>
<feature type="region of interest" description="Disordered" evidence="2">
    <location>
        <begin position="136"/>
        <end position="168"/>
    </location>
</feature>
<dbReference type="PANTHER" id="PTHR39196:SF1">
    <property type="entry name" value="PRIMOSOME, DNAD SUBUNIT"/>
    <property type="match status" value="1"/>
</dbReference>
<dbReference type="Pfam" id="PF14297">
    <property type="entry name" value="Lin1244_N"/>
    <property type="match status" value="1"/>
</dbReference>
<dbReference type="PANTHER" id="PTHR39196">
    <property type="entry name" value="PRIMOSOME, DNAD SUBUNIT"/>
    <property type="match status" value="1"/>
</dbReference>
<dbReference type="SUPFAM" id="SSF158499">
    <property type="entry name" value="DnaD domain-like"/>
    <property type="match status" value="1"/>
</dbReference>
<gene>
    <name evidence="5" type="ORF">HWH42_10390</name>
    <name evidence="6" type="ORF">QRX88_16510</name>
</gene>
<reference evidence="5 7" key="1">
    <citation type="submission" date="2020-06" db="EMBL/GenBank/DDBJ databases">
        <title>Crossreactivity between MHC class I-restricted antigens from cancer cells and an enterococcal bacteriophage.</title>
        <authorList>
            <person name="Fluckiger A."/>
            <person name="Daillere R."/>
            <person name="Sassi M."/>
            <person name="Cattoir V."/>
            <person name="Kroemer G."/>
            <person name="Zitvogel L."/>
        </authorList>
    </citation>
    <scope>NUCLEOTIDE SEQUENCE [LARGE SCALE GENOMIC DNA]</scope>
    <source>
        <strain evidence="5 7">EG4</strain>
    </source>
</reference>
<evidence type="ECO:0000313" key="5">
    <source>
        <dbReference type="EMBL" id="MBA0972981.1"/>
    </source>
</evidence>
<evidence type="ECO:0000256" key="1">
    <source>
        <dbReference type="ARBA" id="ARBA00093462"/>
    </source>
</evidence>
<dbReference type="InterPro" id="IPR025400">
    <property type="entry name" value="Lin1244/Lin1753-like_N"/>
</dbReference>
<accession>A0ABD4ZXH8</accession>
<evidence type="ECO:0000256" key="2">
    <source>
        <dbReference type="SAM" id="MobiDB-lite"/>
    </source>
</evidence>
<protein>
    <submittedName>
        <fullName evidence="6">DUF4373 domain-containing protein</fullName>
    </submittedName>
</protein>
<comment type="caution">
    <text evidence="6">The sequence shown here is derived from an EMBL/GenBank/DDBJ whole genome shotgun (WGS) entry which is preliminary data.</text>
</comment>
<feature type="domain" description="DnaB/C C-terminal" evidence="3">
    <location>
        <begin position="179"/>
        <end position="255"/>
    </location>
</feature>
<dbReference type="Pfam" id="PF07261">
    <property type="entry name" value="DnaB_2"/>
    <property type="match status" value="1"/>
</dbReference>
<feature type="compositionally biased region" description="Basic and acidic residues" evidence="2">
    <location>
        <begin position="152"/>
        <end position="166"/>
    </location>
</feature>
<feature type="domain" description="Lin1244/Lin1753-like N-terminal" evidence="4">
    <location>
        <begin position="11"/>
        <end position="104"/>
    </location>
</feature>
<sequence length="314" mass="36246">MARPTKKGLDYFPLDVDFLSDLKVRRIIKACGKEAVHILVALLANIYRDEGYYVLWDDDLAFLVADEVGTKEGTVEELVKKAVQVKFFDKDIFDKYSVLTSKGIQSRYILATKERKKVELEYKYLLTNEVNRSNISINGRNNSVNQGNNQQSKEKESKEKESKEQPTDEEEYLIKIYSYLESNGFGSPYGNTMGDNIKFWFQDLEEVGLSTQEADEWLILGADTAISNNSRNWRYLDGILRNRFNKRLFTKEAIEGADVTRQTGTSKSSYYSKKPIRTEPIPEWLNDPEEYNAQKEAEIMERLRKEAGDDPFGN</sequence>
<feature type="compositionally biased region" description="Low complexity" evidence="2">
    <location>
        <begin position="136"/>
        <end position="151"/>
    </location>
</feature>
<dbReference type="EMBL" id="JABXJK010000059">
    <property type="protein sequence ID" value="MBA0972981.1"/>
    <property type="molecule type" value="Genomic_DNA"/>
</dbReference>
<organism evidence="6 8">
    <name type="scientific">Enterococcus gallinarum</name>
    <dbReference type="NCBI Taxonomy" id="1353"/>
    <lineage>
        <taxon>Bacteria</taxon>
        <taxon>Bacillati</taxon>
        <taxon>Bacillota</taxon>
        <taxon>Bacilli</taxon>
        <taxon>Lactobacillales</taxon>
        <taxon>Enterococcaceae</taxon>
        <taxon>Enterococcus</taxon>
    </lineage>
</organism>
<dbReference type="InterPro" id="IPR006343">
    <property type="entry name" value="DnaB/C_C"/>
</dbReference>
<dbReference type="Proteomes" id="UP001241571">
    <property type="component" value="Unassembled WGS sequence"/>
</dbReference>
<name>A0ABD4ZXH8_ENTGA</name>
<dbReference type="Proteomes" id="UP000571857">
    <property type="component" value="Unassembled WGS sequence"/>
</dbReference>